<organism evidence="3 4">
    <name type="scientific">Leptobrachium leishanense</name>
    <name type="common">Leishan spiny toad</name>
    <dbReference type="NCBI Taxonomy" id="445787"/>
    <lineage>
        <taxon>Eukaryota</taxon>
        <taxon>Metazoa</taxon>
        <taxon>Chordata</taxon>
        <taxon>Craniata</taxon>
        <taxon>Vertebrata</taxon>
        <taxon>Euteleostomi</taxon>
        <taxon>Amphibia</taxon>
        <taxon>Batrachia</taxon>
        <taxon>Anura</taxon>
        <taxon>Pelobatoidea</taxon>
        <taxon>Megophryidae</taxon>
        <taxon>Leptobrachium</taxon>
    </lineage>
</organism>
<dbReference type="InterPro" id="IPR011257">
    <property type="entry name" value="DNA_glycosylase"/>
</dbReference>
<dbReference type="PANTHER" id="PTHR21521">
    <property type="entry name" value="AMUN, ISOFORM A"/>
    <property type="match status" value="1"/>
</dbReference>
<dbReference type="Pfam" id="PF00633">
    <property type="entry name" value="HHH"/>
    <property type="match status" value="1"/>
</dbReference>
<keyword evidence="1" id="KW-0227">DNA damage</keyword>
<dbReference type="Proteomes" id="UP000694569">
    <property type="component" value="Unplaced"/>
</dbReference>
<dbReference type="SUPFAM" id="SSF48150">
    <property type="entry name" value="DNA-glycosylase"/>
    <property type="match status" value="1"/>
</dbReference>
<evidence type="ECO:0000313" key="4">
    <source>
        <dbReference type="Proteomes" id="UP000694569"/>
    </source>
</evidence>
<name>A0A8C5WK64_9ANUR</name>
<evidence type="ECO:0000256" key="1">
    <source>
        <dbReference type="ARBA" id="ARBA00022763"/>
    </source>
</evidence>
<proteinExistence type="predicted"/>
<reference evidence="3" key="2">
    <citation type="submission" date="2025-09" db="UniProtKB">
        <authorList>
            <consortium name="Ensembl"/>
        </authorList>
    </citation>
    <scope>IDENTIFICATION</scope>
</reference>
<dbReference type="AlphaFoldDB" id="A0A8C5WK64"/>
<dbReference type="OrthoDB" id="8249012at2759"/>
<dbReference type="PANTHER" id="PTHR21521:SF0">
    <property type="entry name" value="AMUN, ISOFORM A"/>
    <property type="match status" value="1"/>
</dbReference>
<dbReference type="GO" id="GO:0016787">
    <property type="term" value="F:hydrolase activity"/>
    <property type="evidence" value="ECO:0007669"/>
    <property type="project" value="UniProtKB-ARBA"/>
</dbReference>
<evidence type="ECO:0000313" key="3">
    <source>
        <dbReference type="Ensembl" id="ENSLLEP00000044472.1"/>
    </source>
</evidence>
<reference evidence="3" key="1">
    <citation type="submission" date="2025-08" db="UniProtKB">
        <authorList>
            <consortium name="Ensembl"/>
        </authorList>
    </citation>
    <scope>IDENTIFICATION</scope>
</reference>
<dbReference type="GO" id="GO:0003677">
    <property type="term" value="F:DNA binding"/>
    <property type="evidence" value="ECO:0007669"/>
    <property type="project" value="InterPro"/>
</dbReference>
<dbReference type="Ensembl" id="ENSLLET00000046253.1">
    <property type="protein sequence ID" value="ENSLLEP00000044472.1"/>
    <property type="gene ID" value="ENSLLEG00000028233.1"/>
</dbReference>
<evidence type="ECO:0000256" key="2">
    <source>
        <dbReference type="ARBA" id="ARBA00023204"/>
    </source>
</evidence>
<keyword evidence="4" id="KW-1185">Reference proteome</keyword>
<dbReference type="GO" id="GO:0006281">
    <property type="term" value="P:DNA repair"/>
    <property type="evidence" value="ECO:0007669"/>
    <property type="project" value="UniProtKB-KW"/>
</dbReference>
<accession>A0A8C5WK64</accession>
<dbReference type="InterPro" id="IPR000445">
    <property type="entry name" value="HhH_motif"/>
</dbReference>
<protein>
    <submittedName>
        <fullName evidence="3">Uncharacterized protein</fullName>
    </submittedName>
</protein>
<sequence length="225" mass="25296">MASSGLFQCEDPEMWLRVSDIYWDVVSIKGSKQKKLLQLDRWYQEALPSSISARPHRFLSRDELIKLMEWKLLRGKFRPRLQQLVSSNPPETVESCTGQAFRLLPNVSAALDELCQLKGIGPATASAVLAAGAPELTAFMADEAVESIPGLTPVQYTSKHYLRFLEALRQKAATLSKASGDTWSPHRLELCLWAWKVAQKLCPDRLDALEKGDVEGRQTKKQKTK</sequence>
<keyword evidence="2" id="KW-0234">DNA repair</keyword>
<dbReference type="GeneTree" id="ENSGT00530000064671"/>
<dbReference type="GO" id="GO:0140097">
    <property type="term" value="F:catalytic activity, acting on DNA"/>
    <property type="evidence" value="ECO:0007669"/>
    <property type="project" value="UniProtKB-ARBA"/>
</dbReference>